<feature type="compositionally biased region" description="Basic and acidic residues" evidence="2">
    <location>
        <begin position="277"/>
        <end position="301"/>
    </location>
</feature>
<evidence type="ECO:0000256" key="2">
    <source>
        <dbReference type="SAM" id="MobiDB-lite"/>
    </source>
</evidence>
<dbReference type="GO" id="GO:0005694">
    <property type="term" value="C:chromosome"/>
    <property type="evidence" value="ECO:0007669"/>
    <property type="project" value="InterPro"/>
</dbReference>
<dbReference type="InterPro" id="IPR036277">
    <property type="entry name" value="SMC_hinge_sf"/>
</dbReference>
<protein>
    <submittedName>
        <fullName evidence="4">Smc hinge domain-containing protein</fullName>
    </submittedName>
</protein>
<dbReference type="Pfam" id="PF06470">
    <property type="entry name" value="SMC_hinge"/>
    <property type="match status" value="1"/>
</dbReference>
<dbReference type="GeneID" id="63688812"/>
<dbReference type="GO" id="GO:0005524">
    <property type="term" value="F:ATP binding"/>
    <property type="evidence" value="ECO:0007669"/>
    <property type="project" value="InterPro"/>
</dbReference>
<evidence type="ECO:0000313" key="5">
    <source>
        <dbReference type="Proteomes" id="UP000030653"/>
    </source>
</evidence>
<dbReference type="Gene3D" id="3.30.70.1620">
    <property type="match status" value="1"/>
</dbReference>
<evidence type="ECO:0000259" key="3">
    <source>
        <dbReference type="SMART" id="SM00968"/>
    </source>
</evidence>
<feature type="coiled-coil region" evidence="1">
    <location>
        <begin position="27"/>
        <end position="85"/>
    </location>
</feature>
<feature type="region of interest" description="Disordered" evidence="2">
    <location>
        <begin position="269"/>
        <end position="301"/>
    </location>
</feature>
<accession>M5FSA3</accession>
<organism evidence="4 5">
    <name type="scientific">Dacryopinax primogenitus (strain DJM 731)</name>
    <name type="common">Brown rot fungus</name>
    <dbReference type="NCBI Taxonomy" id="1858805"/>
    <lineage>
        <taxon>Eukaryota</taxon>
        <taxon>Fungi</taxon>
        <taxon>Dikarya</taxon>
        <taxon>Basidiomycota</taxon>
        <taxon>Agaricomycotina</taxon>
        <taxon>Dacrymycetes</taxon>
        <taxon>Dacrymycetales</taxon>
        <taxon>Dacrymycetaceae</taxon>
        <taxon>Dacryopinax</taxon>
    </lineage>
</organism>
<dbReference type="OrthoDB" id="10255539at2759"/>
<feature type="region of interest" description="Disordered" evidence="2">
    <location>
        <begin position="1"/>
        <end position="24"/>
    </location>
</feature>
<dbReference type="STRING" id="1858805.M5FSA3"/>
<dbReference type="AlphaFoldDB" id="M5FSA3"/>
<evidence type="ECO:0000313" key="4">
    <source>
        <dbReference type="EMBL" id="EJT98049.1"/>
    </source>
</evidence>
<reference evidence="4 5" key="1">
    <citation type="journal article" date="2012" name="Science">
        <title>The Paleozoic origin of enzymatic lignin decomposition reconstructed from 31 fungal genomes.</title>
        <authorList>
            <person name="Floudas D."/>
            <person name="Binder M."/>
            <person name="Riley R."/>
            <person name="Barry K."/>
            <person name="Blanchette R.A."/>
            <person name="Henrissat B."/>
            <person name="Martinez A.T."/>
            <person name="Otillar R."/>
            <person name="Spatafora J.W."/>
            <person name="Yadav J.S."/>
            <person name="Aerts A."/>
            <person name="Benoit I."/>
            <person name="Boyd A."/>
            <person name="Carlson A."/>
            <person name="Copeland A."/>
            <person name="Coutinho P.M."/>
            <person name="de Vries R.P."/>
            <person name="Ferreira P."/>
            <person name="Findley K."/>
            <person name="Foster B."/>
            <person name="Gaskell J."/>
            <person name="Glotzer D."/>
            <person name="Gorecki P."/>
            <person name="Heitman J."/>
            <person name="Hesse C."/>
            <person name="Hori C."/>
            <person name="Igarashi K."/>
            <person name="Jurgens J.A."/>
            <person name="Kallen N."/>
            <person name="Kersten P."/>
            <person name="Kohler A."/>
            <person name="Kuees U."/>
            <person name="Kumar T.K.A."/>
            <person name="Kuo A."/>
            <person name="LaButti K."/>
            <person name="Larrondo L.F."/>
            <person name="Lindquist E."/>
            <person name="Ling A."/>
            <person name="Lombard V."/>
            <person name="Lucas S."/>
            <person name="Lundell T."/>
            <person name="Martin R."/>
            <person name="McLaughlin D.J."/>
            <person name="Morgenstern I."/>
            <person name="Morin E."/>
            <person name="Murat C."/>
            <person name="Nagy L.G."/>
            <person name="Nolan M."/>
            <person name="Ohm R.A."/>
            <person name="Patyshakuliyeva A."/>
            <person name="Rokas A."/>
            <person name="Ruiz-Duenas F.J."/>
            <person name="Sabat G."/>
            <person name="Salamov A."/>
            <person name="Samejima M."/>
            <person name="Schmutz J."/>
            <person name="Slot J.C."/>
            <person name="St John F."/>
            <person name="Stenlid J."/>
            <person name="Sun H."/>
            <person name="Sun S."/>
            <person name="Syed K."/>
            <person name="Tsang A."/>
            <person name="Wiebenga A."/>
            <person name="Young D."/>
            <person name="Pisabarro A."/>
            <person name="Eastwood D.C."/>
            <person name="Martin F."/>
            <person name="Cullen D."/>
            <person name="Grigoriev I.V."/>
            <person name="Hibbett D.S."/>
        </authorList>
    </citation>
    <scope>NUCLEOTIDE SEQUENCE [LARGE SCALE GENOMIC DNA]</scope>
    <source>
        <strain evidence="4 5">DJM-731 SS1</strain>
    </source>
</reference>
<keyword evidence="5" id="KW-1185">Reference proteome</keyword>
<dbReference type="Gene3D" id="1.20.1060.20">
    <property type="match status" value="1"/>
</dbReference>
<dbReference type="GO" id="GO:0007059">
    <property type="term" value="P:chromosome segregation"/>
    <property type="evidence" value="ECO:0007669"/>
    <property type="project" value="UniProtKB-ARBA"/>
</dbReference>
<dbReference type="RefSeq" id="XP_040624947.1">
    <property type="nucleotide sequence ID" value="XM_040773750.1"/>
</dbReference>
<dbReference type="EMBL" id="JH795874">
    <property type="protein sequence ID" value="EJT98049.1"/>
    <property type="molecule type" value="Genomic_DNA"/>
</dbReference>
<feature type="domain" description="SMC hinge" evidence="3">
    <location>
        <begin position="96"/>
        <end position="217"/>
    </location>
</feature>
<proteinExistence type="predicted"/>
<dbReference type="Proteomes" id="UP000030653">
    <property type="component" value="Unassembled WGS sequence"/>
</dbReference>
<dbReference type="SUPFAM" id="SSF75553">
    <property type="entry name" value="Smc hinge domain"/>
    <property type="match status" value="1"/>
</dbReference>
<name>M5FSA3_DACPD</name>
<evidence type="ECO:0000256" key="1">
    <source>
        <dbReference type="SAM" id="Coils"/>
    </source>
</evidence>
<dbReference type="HOGENOM" id="CLU_926062_0_0_1"/>
<keyword evidence="1" id="KW-0175">Coiled coil</keyword>
<dbReference type="SMART" id="SM00968">
    <property type="entry name" value="SMC_hinge"/>
    <property type="match status" value="1"/>
</dbReference>
<dbReference type="GO" id="GO:0051276">
    <property type="term" value="P:chromosome organization"/>
    <property type="evidence" value="ECO:0007669"/>
    <property type="project" value="InterPro"/>
</dbReference>
<gene>
    <name evidence="4" type="ORF">DACRYDRAFT_24593</name>
</gene>
<feature type="non-terminal residue" evidence="4">
    <location>
        <position position="1"/>
    </location>
</feature>
<dbReference type="InterPro" id="IPR010935">
    <property type="entry name" value="SMC_hinge"/>
</dbReference>
<sequence length="301" mass="33423">MLQTELKGKEAKMKESEKEGVEGRKVLEKMTKEVDKLKREVENENWGEEREKELDERRRTCRARIAELTEQRDALRSKLSALEFSYTPPSSNFDTSKVHGLVAKLVDLPASSHASSTALEIAAGGKLYNVVVENEKVGSDLLQKGQLKKRVTIIPLNKINQPKVPTEKLNAANQIAPGKVNVALSLVGFEHEVKAAMSYVFGDTLICSDSASAQAVTFSPQVGMKSVTLDGDVYDPSGTLSGGSKPSGSGILIKVMELKECEAELEEAQREGAQVKNEWEQTREKAKRWEERRRELEIKSH</sequence>
<dbReference type="PANTHER" id="PTHR43977">
    <property type="entry name" value="STRUCTURAL MAINTENANCE OF CHROMOSOMES PROTEIN 3"/>
    <property type="match status" value="1"/>
</dbReference>